<protein>
    <submittedName>
        <fullName evidence="2">GNAT family N-acetyltransferase</fullName>
    </submittedName>
</protein>
<comment type="caution">
    <text evidence="2">The sequence shown here is derived from an EMBL/GenBank/DDBJ whole genome shotgun (WGS) entry which is preliminary data.</text>
</comment>
<dbReference type="EMBL" id="JAFLWW010000002">
    <property type="protein sequence ID" value="MBT1155824.1"/>
    <property type="molecule type" value="Genomic_DNA"/>
</dbReference>
<evidence type="ECO:0000259" key="1">
    <source>
        <dbReference type="PROSITE" id="PS51186"/>
    </source>
</evidence>
<accession>A0A9X1D5J4</accession>
<dbReference type="InterPro" id="IPR000182">
    <property type="entry name" value="GNAT_dom"/>
</dbReference>
<sequence length="125" mass="14176">MRPGLERIGRFDPERARTRFRNTFRPQHTRLVLNPAGQLIGCVALGPHDGSLLLEHFYLVPEVQGQGVGSAVLLCLMSEADASAKAVRVDVLRDSDAKRFYERHGFVETHRDEFDIYLERLPECA</sequence>
<feature type="domain" description="N-acetyltransferase" evidence="1">
    <location>
        <begin position="1"/>
        <end position="123"/>
    </location>
</feature>
<evidence type="ECO:0000313" key="2">
    <source>
        <dbReference type="EMBL" id="MBT1155824.1"/>
    </source>
</evidence>
<reference evidence="2" key="2">
    <citation type="submission" date="2021-03" db="EMBL/GenBank/DDBJ databases">
        <authorList>
            <person name="Artuso I."/>
            <person name="Turrini P."/>
            <person name="Pirolo M."/>
            <person name="Lugli G.A."/>
            <person name="Ventura M."/>
            <person name="Visca P."/>
        </authorList>
    </citation>
    <scope>NUCLEOTIDE SEQUENCE</scope>
    <source>
        <strain evidence="2">LMG 26462</strain>
    </source>
</reference>
<evidence type="ECO:0000313" key="3">
    <source>
        <dbReference type="Proteomes" id="UP001138921"/>
    </source>
</evidence>
<name>A0A9X1D5J4_9HYPH</name>
<dbReference type="Pfam" id="PF13508">
    <property type="entry name" value="Acetyltransf_7"/>
    <property type="match status" value="1"/>
</dbReference>
<dbReference type="Proteomes" id="UP001138921">
    <property type="component" value="Unassembled WGS sequence"/>
</dbReference>
<keyword evidence="3" id="KW-1185">Reference proteome</keyword>
<dbReference type="Gene3D" id="3.40.630.30">
    <property type="match status" value="1"/>
</dbReference>
<reference evidence="2" key="1">
    <citation type="journal article" date="2021" name="Microorganisms">
        <title>Phylogenomic Reconstruction and Metabolic Potential of the Genus Aminobacter.</title>
        <authorList>
            <person name="Artuso I."/>
            <person name="Turrini P."/>
            <person name="Pirolo M."/>
            <person name="Lugli G.A."/>
            <person name="Ventura M."/>
            <person name="Visca P."/>
        </authorList>
    </citation>
    <scope>NUCLEOTIDE SEQUENCE</scope>
    <source>
        <strain evidence="2">LMG 26462</strain>
    </source>
</reference>
<gene>
    <name evidence="2" type="ORF">J1C56_09495</name>
</gene>
<dbReference type="CDD" id="cd04301">
    <property type="entry name" value="NAT_SF"/>
    <property type="match status" value="1"/>
</dbReference>
<dbReference type="PROSITE" id="PS51186">
    <property type="entry name" value="GNAT"/>
    <property type="match status" value="1"/>
</dbReference>
<organism evidence="2 3">
    <name type="scientific">Aminobacter anthyllidis</name>
    <dbReference type="NCBI Taxonomy" id="1035067"/>
    <lineage>
        <taxon>Bacteria</taxon>
        <taxon>Pseudomonadati</taxon>
        <taxon>Pseudomonadota</taxon>
        <taxon>Alphaproteobacteria</taxon>
        <taxon>Hyphomicrobiales</taxon>
        <taxon>Phyllobacteriaceae</taxon>
        <taxon>Aminobacter</taxon>
    </lineage>
</organism>
<dbReference type="GO" id="GO:0016747">
    <property type="term" value="F:acyltransferase activity, transferring groups other than amino-acyl groups"/>
    <property type="evidence" value="ECO:0007669"/>
    <property type="project" value="InterPro"/>
</dbReference>
<dbReference type="InterPro" id="IPR016181">
    <property type="entry name" value="Acyl_CoA_acyltransferase"/>
</dbReference>
<dbReference type="AlphaFoldDB" id="A0A9X1D5J4"/>
<proteinExistence type="predicted"/>
<dbReference type="SUPFAM" id="SSF55729">
    <property type="entry name" value="Acyl-CoA N-acyltransferases (Nat)"/>
    <property type="match status" value="1"/>
</dbReference>